<dbReference type="InterPro" id="IPR039721">
    <property type="entry name" value="C5-epimerase"/>
</dbReference>
<sequence>MDTQKLNFCQKNEILELKDRYFIDINNNKYLYYYIPISKNVYDYEKSDMLGIDNNIVYVNYKEPIGIQYNPLTIAQYALTNFNKYIDTNDTIYKDNFLNQVNYLVNNYDNIDNSNIGWPYMFEWKYYDLDAGWYSGLAQGQITSVLVMAYLITNNKEYLPIISKAINFMLKEINENEKGLLRYTPEGYVWIEEYPSKKPSLVLNGFVSSIVGLYDYLMLFPNDEVRKKIYNQLIVSLKHSINFYDTGDWLLYDRYRINRINNNYMEFQTNQMLQMYINTNDDFFFDLYKKYANYSINNYEYSIYKAIESIYIKLFYWFKN</sequence>
<dbReference type="InterPro" id="IPR010598">
    <property type="entry name" value="C5-epim_C"/>
</dbReference>
<dbReference type="InterPro" id="IPR008928">
    <property type="entry name" value="6-hairpin_glycosidase_sf"/>
</dbReference>
<dbReference type="GO" id="GO:0047464">
    <property type="term" value="F:heparosan-N-sulfate-glucuronate 5-epimerase activity"/>
    <property type="evidence" value="ECO:0007669"/>
    <property type="project" value="InterPro"/>
</dbReference>
<protein>
    <submittedName>
        <fullName evidence="2">D-glucuronyl C5-epimerase (Heparin/heparansulfate:glucuronic acid C5 epimerase)</fullName>
        <ecNumber evidence="2">5.1.3.-</ecNumber>
    </submittedName>
</protein>
<dbReference type="Proteomes" id="UP000052257">
    <property type="component" value="Unassembled WGS sequence"/>
</dbReference>
<dbReference type="PANTHER" id="PTHR13174">
    <property type="entry name" value="D-GLUCURONYL C5-EPIMERASE"/>
    <property type="match status" value="1"/>
</dbReference>
<dbReference type="EC" id="5.1.3.-" evidence="2"/>
<reference evidence="2 3" key="1">
    <citation type="submission" date="2015-11" db="EMBL/GenBank/DDBJ databases">
        <authorList>
            <consortium name="Pathogen Informatics"/>
        </authorList>
    </citation>
    <scope>NUCLEOTIDE SEQUENCE [LARGE SCALE GENOMIC DNA]</scope>
    <source>
        <strain evidence="2 3">006A-0191</strain>
    </source>
</reference>
<dbReference type="GO" id="GO:0015012">
    <property type="term" value="P:heparan sulfate proteoglycan biosynthetic process"/>
    <property type="evidence" value="ECO:0007669"/>
    <property type="project" value="InterPro"/>
</dbReference>
<dbReference type="AlphaFoldDB" id="A0A9W5AM55"/>
<proteinExistence type="predicted"/>
<dbReference type="EMBL" id="FAUW01000001">
    <property type="protein sequence ID" value="CUU68793.1"/>
    <property type="molecule type" value="Genomic_DNA"/>
</dbReference>
<feature type="domain" description="D-glucuronyl C5-epimerase C-terminal" evidence="1">
    <location>
        <begin position="113"/>
        <end position="291"/>
    </location>
</feature>
<accession>A0A9W5AM55</accession>
<dbReference type="SUPFAM" id="SSF48208">
    <property type="entry name" value="Six-hairpin glycosidases"/>
    <property type="match status" value="1"/>
</dbReference>
<organism evidence="2 3">
    <name type="scientific">Campylobacter hyointestinalis subsp. hyointestinalis</name>
    <dbReference type="NCBI Taxonomy" id="91352"/>
    <lineage>
        <taxon>Bacteria</taxon>
        <taxon>Pseudomonadati</taxon>
        <taxon>Campylobacterota</taxon>
        <taxon>Epsilonproteobacteria</taxon>
        <taxon>Campylobacterales</taxon>
        <taxon>Campylobacteraceae</taxon>
        <taxon>Campylobacter</taxon>
    </lineage>
</organism>
<dbReference type="PANTHER" id="PTHR13174:SF3">
    <property type="entry name" value="D-GLUCURONYL C5-EPIMERASE"/>
    <property type="match status" value="1"/>
</dbReference>
<comment type="caution">
    <text evidence="2">The sequence shown here is derived from an EMBL/GenBank/DDBJ whole genome shotgun (WGS) entry which is preliminary data.</text>
</comment>
<name>A0A9W5AM55_CAMHY</name>
<evidence type="ECO:0000313" key="2">
    <source>
        <dbReference type="EMBL" id="CUU68793.1"/>
    </source>
</evidence>
<dbReference type="Pfam" id="PF06662">
    <property type="entry name" value="C5-epim_C"/>
    <property type="match status" value="1"/>
</dbReference>
<keyword evidence="2" id="KW-0413">Isomerase</keyword>
<evidence type="ECO:0000313" key="3">
    <source>
        <dbReference type="Proteomes" id="UP000052257"/>
    </source>
</evidence>
<evidence type="ECO:0000259" key="1">
    <source>
        <dbReference type="Pfam" id="PF06662"/>
    </source>
</evidence>
<dbReference type="GO" id="GO:0005975">
    <property type="term" value="P:carbohydrate metabolic process"/>
    <property type="evidence" value="ECO:0007669"/>
    <property type="project" value="InterPro"/>
</dbReference>
<gene>
    <name evidence="2" type="ORF">ERS739220_00099</name>
</gene>